<dbReference type="GO" id="GO:0015297">
    <property type="term" value="F:antiporter activity"/>
    <property type="evidence" value="ECO:0007669"/>
    <property type="project" value="UniProtKB-KW"/>
</dbReference>
<name>A0A089M3H1_9BACL</name>
<dbReference type="GO" id="GO:0005886">
    <property type="term" value="C:plasma membrane"/>
    <property type="evidence" value="ECO:0007669"/>
    <property type="project" value="UniProtKB-SubCell"/>
</dbReference>
<organism evidence="9 10">
    <name type="scientific">Paenibacillus graminis</name>
    <dbReference type="NCBI Taxonomy" id="189425"/>
    <lineage>
        <taxon>Bacteria</taxon>
        <taxon>Bacillati</taxon>
        <taxon>Bacillota</taxon>
        <taxon>Bacilli</taxon>
        <taxon>Bacillales</taxon>
        <taxon>Paenibacillaceae</taxon>
        <taxon>Paenibacillus</taxon>
    </lineage>
</organism>
<dbReference type="InterPro" id="IPR002758">
    <property type="entry name" value="Cation_antiport_E"/>
</dbReference>
<dbReference type="STRING" id="189425.PGRAT_12420"/>
<dbReference type="GO" id="GO:0008324">
    <property type="term" value="F:monoatomic cation transmembrane transporter activity"/>
    <property type="evidence" value="ECO:0007669"/>
    <property type="project" value="InterPro"/>
</dbReference>
<keyword evidence="10" id="KW-1185">Reference proteome</keyword>
<evidence type="ECO:0000256" key="7">
    <source>
        <dbReference type="ARBA" id="ARBA00023136"/>
    </source>
</evidence>
<dbReference type="HOGENOM" id="CLU_086615_3_2_9"/>
<keyword evidence="4" id="KW-1003">Cell membrane</keyword>
<protein>
    <submittedName>
        <fullName evidence="9">Monovalent cation/H+ antiporter subunit E</fullName>
    </submittedName>
</protein>
<dbReference type="OrthoDB" id="9800498at2"/>
<evidence type="ECO:0000256" key="2">
    <source>
        <dbReference type="ARBA" id="ARBA00006228"/>
    </source>
</evidence>
<dbReference type="KEGG" id="pgm:PGRAT_12420"/>
<keyword evidence="5 8" id="KW-0812">Transmembrane</keyword>
<dbReference type="Proteomes" id="UP000029500">
    <property type="component" value="Chromosome"/>
</dbReference>
<evidence type="ECO:0000256" key="3">
    <source>
        <dbReference type="ARBA" id="ARBA00022449"/>
    </source>
</evidence>
<comment type="subcellular location">
    <subcellularLocation>
        <location evidence="1">Cell membrane</location>
        <topology evidence="1">Multi-pass membrane protein</topology>
    </subcellularLocation>
</comment>
<evidence type="ECO:0000256" key="8">
    <source>
        <dbReference type="SAM" id="Phobius"/>
    </source>
</evidence>
<dbReference type="PIRSF" id="PIRSF019239">
    <property type="entry name" value="MrpE"/>
    <property type="match status" value="1"/>
</dbReference>
<accession>A0A089M3H1</accession>
<evidence type="ECO:0000256" key="1">
    <source>
        <dbReference type="ARBA" id="ARBA00004651"/>
    </source>
</evidence>
<comment type="similarity">
    <text evidence="2">Belongs to the CPA3 antiporters (TC 2.A.63) subunit E family.</text>
</comment>
<dbReference type="Pfam" id="PF01899">
    <property type="entry name" value="MNHE"/>
    <property type="match status" value="1"/>
</dbReference>
<keyword evidence="7 8" id="KW-0472">Membrane</keyword>
<evidence type="ECO:0000256" key="6">
    <source>
        <dbReference type="ARBA" id="ARBA00022989"/>
    </source>
</evidence>
<dbReference type="RefSeq" id="WP_025704786.1">
    <property type="nucleotide sequence ID" value="NZ_CP009287.1"/>
</dbReference>
<keyword evidence="3" id="KW-0813">Transport</keyword>
<sequence length="159" mass="17646">MAVQILLNLMTAFLWMMLIGDGSGSGFAIGYLLGCAILLVLRRFLPEPLYLKRVWSIVKLLALFLRELVLSNFAVIRQILSPRLAVRPGIFAYETALRSDLEVTLLSCLICLTPGTLTLEVSASGQTLYIHAMDIEDAGQLSRQIEGTFEKAIMEVTRL</sequence>
<dbReference type="PANTHER" id="PTHR34584:SF1">
    <property type="entry name" value="NA(+)_H(+) ANTIPORTER SUBUNIT E1"/>
    <property type="match status" value="1"/>
</dbReference>
<evidence type="ECO:0000256" key="4">
    <source>
        <dbReference type="ARBA" id="ARBA00022475"/>
    </source>
</evidence>
<gene>
    <name evidence="9" type="ORF">PGRAT_12420</name>
</gene>
<feature type="transmembrane region" description="Helical" evidence="8">
    <location>
        <begin position="12"/>
        <end position="41"/>
    </location>
</feature>
<evidence type="ECO:0000313" key="10">
    <source>
        <dbReference type="Proteomes" id="UP000029500"/>
    </source>
</evidence>
<dbReference type="EMBL" id="CP009287">
    <property type="protein sequence ID" value="AIQ68326.1"/>
    <property type="molecule type" value="Genomic_DNA"/>
</dbReference>
<dbReference type="PANTHER" id="PTHR34584">
    <property type="entry name" value="NA(+)/H(+) ANTIPORTER SUBUNIT E1"/>
    <property type="match status" value="1"/>
</dbReference>
<dbReference type="AlphaFoldDB" id="A0A089M3H1"/>
<keyword evidence="3" id="KW-0050">Antiport</keyword>
<reference evidence="9 10" key="1">
    <citation type="submission" date="2014-08" db="EMBL/GenBank/DDBJ databases">
        <title>Comparative genomics of the Paenibacillus odorifer group.</title>
        <authorList>
            <person name="den Bakker H.C."/>
            <person name="Tsai Y.-C."/>
            <person name="Martin N."/>
            <person name="Korlach J."/>
            <person name="Wiedmann M."/>
        </authorList>
    </citation>
    <scope>NUCLEOTIDE SEQUENCE [LARGE SCALE GENOMIC DNA]</scope>
    <source>
        <strain evidence="9 10">DSM 15220</strain>
    </source>
</reference>
<dbReference type="eggNOG" id="COG1863">
    <property type="taxonomic scope" value="Bacteria"/>
</dbReference>
<evidence type="ECO:0000313" key="9">
    <source>
        <dbReference type="EMBL" id="AIQ68326.1"/>
    </source>
</evidence>
<keyword evidence="6 8" id="KW-1133">Transmembrane helix</keyword>
<evidence type="ECO:0000256" key="5">
    <source>
        <dbReference type="ARBA" id="ARBA00022692"/>
    </source>
</evidence>
<proteinExistence type="inferred from homology"/>